<dbReference type="KEGG" id="bco:Bcell_1487"/>
<feature type="compositionally biased region" description="Basic and acidic residues" evidence="1">
    <location>
        <begin position="154"/>
        <end position="175"/>
    </location>
</feature>
<protein>
    <submittedName>
        <fullName evidence="3">Spore coat assembly protein SafA</fullName>
    </submittedName>
</protein>
<evidence type="ECO:0000256" key="1">
    <source>
        <dbReference type="SAM" id="MobiDB-lite"/>
    </source>
</evidence>
<dbReference type="PANTHER" id="PTHR33734:SF34">
    <property type="entry name" value="SPOIVD-ASSOCIATED FACTOR A"/>
    <property type="match status" value="1"/>
</dbReference>
<reference evidence="3" key="1">
    <citation type="submission" date="2010-12" db="EMBL/GenBank/DDBJ databases">
        <title>Complete sequence of Bacillus cellulosilyticus DSM 2522.</title>
        <authorList>
            <consortium name="US DOE Joint Genome Institute"/>
            <person name="Lucas S."/>
            <person name="Copeland A."/>
            <person name="Lapidus A."/>
            <person name="Cheng J.-F."/>
            <person name="Bruce D."/>
            <person name="Goodwin L."/>
            <person name="Pitluck S."/>
            <person name="Chertkov O."/>
            <person name="Detter J.C."/>
            <person name="Han C."/>
            <person name="Tapia R."/>
            <person name="Land M."/>
            <person name="Hauser L."/>
            <person name="Jeffries C."/>
            <person name="Kyrpides N."/>
            <person name="Ivanova N."/>
            <person name="Mikhailova N."/>
            <person name="Brumm P."/>
            <person name="Mead D."/>
            <person name="Woyke T."/>
        </authorList>
    </citation>
    <scope>NUCLEOTIDE SEQUENCE [LARGE SCALE GENOMIC DNA]</scope>
    <source>
        <strain evidence="3">DSM 2522</strain>
    </source>
</reference>
<dbReference type="CDD" id="cd00118">
    <property type="entry name" value="LysM"/>
    <property type="match status" value="1"/>
</dbReference>
<dbReference type="NCBIfam" id="TIGR02899">
    <property type="entry name" value="spore_safA"/>
    <property type="match status" value="1"/>
</dbReference>
<dbReference type="InterPro" id="IPR014248">
    <property type="entry name" value="Spore_coat_assembly_SafA"/>
</dbReference>
<accession>E6TV66</accession>
<dbReference type="GO" id="GO:0008932">
    <property type="term" value="F:lytic endotransglycosylase activity"/>
    <property type="evidence" value="ECO:0007669"/>
    <property type="project" value="TreeGrafter"/>
</dbReference>
<name>E6TV66_EVAC2</name>
<dbReference type="Pfam" id="PF01476">
    <property type="entry name" value="LysM"/>
    <property type="match status" value="1"/>
</dbReference>
<dbReference type="Gene3D" id="3.10.350.10">
    <property type="entry name" value="LysM domain"/>
    <property type="match status" value="1"/>
</dbReference>
<feature type="domain" description="LysM" evidence="2">
    <location>
        <begin position="2"/>
        <end position="47"/>
    </location>
</feature>
<dbReference type="SUPFAM" id="SSF54106">
    <property type="entry name" value="LysM domain"/>
    <property type="match status" value="1"/>
</dbReference>
<dbReference type="eggNOG" id="COG1388">
    <property type="taxonomic scope" value="Bacteria"/>
</dbReference>
<dbReference type="InterPro" id="IPR036779">
    <property type="entry name" value="LysM_dom_sf"/>
</dbReference>
<evidence type="ECO:0000313" key="4">
    <source>
        <dbReference type="Proteomes" id="UP000001401"/>
    </source>
</evidence>
<dbReference type="Proteomes" id="UP000001401">
    <property type="component" value="Chromosome"/>
</dbReference>
<organism evidence="3 4">
    <name type="scientific">Evansella cellulosilytica (strain ATCC 21833 / DSM 2522 / FERM P-1141 / JCM 9156 / N-4)</name>
    <name type="common">Bacillus cellulosilyticus</name>
    <dbReference type="NCBI Taxonomy" id="649639"/>
    <lineage>
        <taxon>Bacteria</taxon>
        <taxon>Bacillati</taxon>
        <taxon>Bacillota</taxon>
        <taxon>Bacilli</taxon>
        <taxon>Bacillales</taxon>
        <taxon>Bacillaceae</taxon>
        <taxon>Evansella</taxon>
    </lineage>
</organism>
<dbReference type="HOGENOM" id="CLU_715067_0_0_9"/>
<feature type="compositionally biased region" description="Basic and acidic residues" evidence="1">
    <location>
        <begin position="54"/>
        <end position="99"/>
    </location>
</feature>
<evidence type="ECO:0000259" key="2">
    <source>
        <dbReference type="PROSITE" id="PS51782"/>
    </source>
</evidence>
<feature type="region of interest" description="Disordered" evidence="1">
    <location>
        <begin position="51"/>
        <end position="99"/>
    </location>
</feature>
<dbReference type="EMBL" id="CP002394">
    <property type="protein sequence ID" value="ADU29750.1"/>
    <property type="molecule type" value="Genomic_DNA"/>
</dbReference>
<keyword evidence="4" id="KW-1185">Reference proteome</keyword>
<dbReference type="InterPro" id="IPR018392">
    <property type="entry name" value="LysM"/>
</dbReference>
<dbReference type="OrthoDB" id="2033517at2"/>
<dbReference type="SMART" id="SM00257">
    <property type="entry name" value="LysM"/>
    <property type="match status" value="1"/>
</dbReference>
<dbReference type="PANTHER" id="PTHR33734">
    <property type="entry name" value="LYSM DOMAIN-CONTAINING GPI-ANCHORED PROTEIN 2"/>
    <property type="match status" value="1"/>
</dbReference>
<feature type="region of interest" description="Disordered" evidence="1">
    <location>
        <begin position="206"/>
        <end position="343"/>
    </location>
</feature>
<evidence type="ECO:0000313" key="3">
    <source>
        <dbReference type="EMBL" id="ADU29750.1"/>
    </source>
</evidence>
<dbReference type="AlphaFoldDB" id="E6TV66"/>
<dbReference type="STRING" id="649639.Bcell_1487"/>
<feature type="compositionally biased region" description="Pro residues" evidence="1">
    <location>
        <begin position="296"/>
        <end position="305"/>
    </location>
</feature>
<proteinExistence type="predicted"/>
<sequence length="343" mass="38876">MRIHIVQKGDTLWKLAQKYGVDFEALKAANSNLSNPDLIMPGMKVKIPSGSVQAKKEMQSKEKPFDHIGVKEKPQKEQPIKEMPEKEKMPPPSLKEEKEAPIPMPTPPQVPMQHQAPSYHLQNTNMNFNIYKQKKVEPKAPKVPAPPKMPQVKEPPKKKEVPVKGKKQCDHEKVKPVPTQMKYPHGCYPVTPVYHSSPCSPPSYGQLPFSHGQMPHGGHQMPLYPQQAYPTQGAGSAHPQMVHSPQFGEQPMDHQHAQMEQAQQAQQPQQPHQPMSQQPQPHPTYGDVTASQYPQQPQPQQPYYPGPQYGYDVNHYAYPGPMPYPNYQQPFGVRDDEETDNEQ</sequence>
<feature type="region of interest" description="Disordered" evidence="1">
    <location>
        <begin position="137"/>
        <end position="182"/>
    </location>
</feature>
<dbReference type="RefSeq" id="WP_013488087.1">
    <property type="nucleotide sequence ID" value="NC_014829.1"/>
</dbReference>
<gene>
    <name evidence="3" type="ordered locus">Bcell_1487</name>
</gene>
<dbReference type="PROSITE" id="PS51782">
    <property type="entry name" value="LYSM"/>
    <property type="match status" value="1"/>
</dbReference>
<feature type="compositionally biased region" description="Low complexity" evidence="1">
    <location>
        <begin position="258"/>
        <end position="279"/>
    </location>
</feature>